<feature type="domain" description="MotA/TolQ/ExbB proton channel" evidence="8">
    <location>
        <begin position="69"/>
        <end position="187"/>
    </location>
</feature>
<feature type="transmembrane region" description="Helical" evidence="7">
    <location>
        <begin position="154"/>
        <end position="175"/>
    </location>
</feature>
<evidence type="ECO:0000256" key="2">
    <source>
        <dbReference type="ARBA" id="ARBA00010442"/>
    </source>
</evidence>
<proteinExistence type="inferred from homology"/>
<evidence type="ECO:0000256" key="4">
    <source>
        <dbReference type="ARBA" id="ARBA00022692"/>
    </source>
</evidence>
<evidence type="ECO:0000259" key="8">
    <source>
        <dbReference type="Pfam" id="PF01618"/>
    </source>
</evidence>
<evidence type="ECO:0000313" key="9">
    <source>
        <dbReference type="EMBL" id="EQD53642.1"/>
    </source>
</evidence>
<evidence type="ECO:0000256" key="6">
    <source>
        <dbReference type="ARBA" id="ARBA00023136"/>
    </source>
</evidence>
<evidence type="ECO:0000256" key="1">
    <source>
        <dbReference type="ARBA" id="ARBA00004651"/>
    </source>
</evidence>
<organism evidence="9">
    <name type="scientific">mine drainage metagenome</name>
    <dbReference type="NCBI Taxonomy" id="410659"/>
    <lineage>
        <taxon>unclassified sequences</taxon>
        <taxon>metagenomes</taxon>
        <taxon>ecological metagenomes</taxon>
    </lineage>
</organism>
<dbReference type="InterPro" id="IPR050790">
    <property type="entry name" value="ExbB/TolQ_transport"/>
</dbReference>
<dbReference type="InterPro" id="IPR002898">
    <property type="entry name" value="MotA_ExbB_proton_chnl"/>
</dbReference>
<feature type="transmembrane region" description="Helical" evidence="7">
    <location>
        <begin position="106"/>
        <end position="134"/>
    </location>
</feature>
<comment type="similarity">
    <text evidence="2">Belongs to the ExbB/TolQ family.</text>
</comment>
<dbReference type="AlphaFoldDB" id="T1A9G0"/>
<dbReference type="Pfam" id="PF01618">
    <property type="entry name" value="MotA_ExbB"/>
    <property type="match status" value="1"/>
</dbReference>
<accession>T1A9G0</accession>
<dbReference type="GO" id="GO:0005886">
    <property type="term" value="C:plasma membrane"/>
    <property type="evidence" value="ECO:0007669"/>
    <property type="project" value="UniProtKB-SubCell"/>
</dbReference>
<dbReference type="PANTHER" id="PTHR30625:SF11">
    <property type="entry name" value="MOTA_TOLQ_EXBB PROTON CHANNEL DOMAIN-CONTAINING PROTEIN"/>
    <property type="match status" value="1"/>
</dbReference>
<evidence type="ECO:0000256" key="3">
    <source>
        <dbReference type="ARBA" id="ARBA00022475"/>
    </source>
</evidence>
<sequence>MLAVIESGGWIMLPLIFCSIVTAAITLERLWSLKRNRVIPQHLLAQIWLWIKNDELTEERLDAIREGSPLGRILAVALVHWGEDLTEIKERMEDAGREATHELYRYLNTLGTIAGISPLLGLLGTVIGIMRAFASIESHGAGDPRLLAGGVAQALITTAAGLTVAIPSLVAYRLLRGRADGLVLSMEQSALRFVDTLRSRLRTPGEGQA</sequence>
<dbReference type="PANTHER" id="PTHR30625">
    <property type="entry name" value="PROTEIN TOLQ"/>
    <property type="match status" value="1"/>
</dbReference>
<feature type="transmembrane region" description="Helical" evidence="7">
    <location>
        <begin position="12"/>
        <end position="31"/>
    </location>
</feature>
<dbReference type="EMBL" id="AUZY01006662">
    <property type="protein sequence ID" value="EQD53642.1"/>
    <property type="molecule type" value="Genomic_DNA"/>
</dbReference>
<reference evidence="9" key="1">
    <citation type="submission" date="2013-08" db="EMBL/GenBank/DDBJ databases">
        <authorList>
            <person name="Mendez C."/>
            <person name="Richter M."/>
            <person name="Ferrer M."/>
            <person name="Sanchez J."/>
        </authorList>
    </citation>
    <scope>NUCLEOTIDE SEQUENCE</scope>
</reference>
<dbReference type="GO" id="GO:0017038">
    <property type="term" value="P:protein import"/>
    <property type="evidence" value="ECO:0007669"/>
    <property type="project" value="TreeGrafter"/>
</dbReference>
<comment type="caution">
    <text evidence="9">The sequence shown here is derived from an EMBL/GenBank/DDBJ whole genome shotgun (WGS) entry which is preliminary data.</text>
</comment>
<keyword evidence="4 7" id="KW-0812">Transmembrane</keyword>
<keyword evidence="5 7" id="KW-1133">Transmembrane helix</keyword>
<reference evidence="9" key="2">
    <citation type="journal article" date="2014" name="ISME J.">
        <title>Microbial stratification in low pH oxic and suboxic macroscopic growths along an acid mine drainage.</title>
        <authorList>
            <person name="Mendez-Garcia C."/>
            <person name="Mesa V."/>
            <person name="Sprenger R.R."/>
            <person name="Richter M."/>
            <person name="Diez M.S."/>
            <person name="Solano J."/>
            <person name="Bargiela R."/>
            <person name="Golyshina O.V."/>
            <person name="Manteca A."/>
            <person name="Ramos J.L."/>
            <person name="Gallego J.R."/>
            <person name="Llorente I."/>
            <person name="Martins Dos Santos V.A."/>
            <person name="Jensen O.N."/>
            <person name="Pelaez A.I."/>
            <person name="Sanchez J."/>
            <person name="Ferrer M."/>
        </authorList>
    </citation>
    <scope>NUCLEOTIDE SEQUENCE</scope>
</reference>
<name>T1A9G0_9ZZZZ</name>
<comment type="subcellular location">
    <subcellularLocation>
        <location evidence="1">Cell membrane</location>
        <topology evidence="1">Multi-pass membrane protein</topology>
    </subcellularLocation>
</comment>
<protein>
    <submittedName>
        <fullName evidence="9">MotA/TolQ/ExbB proton channel family protein</fullName>
    </submittedName>
</protein>
<evidence type="ECO:0000256" key="5">
    <source>
        <dbReference type="ARBA" id="ARBA00022989"/>
    </source>
</evidence>
<keyword evidence="3" id="KW-1003">Cell membrane</keyword>
<keyword evidence="6 7" id="KW-0472">Membrane</keyword>
<evidence type="ECO:0000256" key="7">
    <source>
        <dbReference type="SAM" id="Phobius"/>
    </source>
</evidence>
<gene>
    <name evidence="9" type="ORF">B1B_10121</name>
</gene>